<organism evidence="2 3">
    <name type="scientific">Brassica carinata</name>
    <name type="common">Ethiopian mustard</name>
    <name type="synonym">Abyssinian cabbage</name>
    <dbReference type="NCBI Taxonomy" id="52824"/>
    <lineage>
        <taxon>Eukaryota</taxon>
        <taxon>Viridiplantae</taxon>
        <taxon>Streptophyta</taxon>
        <taxon>Embryophyta</taxon>
        <taxon>Tracheophyta</taxon>
        <taxon>Spermatophyta</taxon>
        <taxon>Magnoliopsida</taxon>
        <taxon>eudicotyledons</taxon>
        <taxon>Gunneridae</taxon>
        <taxon>Pentapetalae</taxon>
        <taxon>rosids</taxon>
        <taxon>malvids</taxon>
        <taxon>Brassicales</taxon>
        <taxon>Brassicaceae</taxon>
        <taxon>Brassiceae</taxon>
        <taxon>Brassica</taxon>
    </lineage>
</organism>
<feature type="region of interest" description="Disordered" evidence="1">
    <location>
        <begin position="60"/>
        <end position="89"/>
    </location>
</feature>
<keyword evidence="3" id="KW-1185">Reference proteome</keyword>
<sequence length="164" mass="17781">MFDNFQRDILKLITTPCTRPYASNIIQDAIVFANNVTPQHSKVPMAEPSEAEEVNVGVATGGKDRAPLANTSDAEEGQTGDANENLGGRDGKFQAKDMKALTIERSCIVPQNYTQFDSGITAILLIQAHAVGGVDVWKCITSEVVDVEVKRIAVMIYEENLGVL</sequence>
<evidence type="ECO:0000313" key="2">
    <source>
        <dbReference type="EMBL" id="KAG2307334.1"/>
    </source>
</evidence>
<protein>
    <submittedName>
        <fullName evidence="2">Uncharacterized protein</fullName>
    </submittedName>
</protein>
<proteinExistence type="predicted"/>
<name>A0A8X7V9E6_BRACI</name>
<evidence type="ECO:0000256" key="1">
    <source>
        <dbReference type="SAM" id="MobiDB-lite"/>
    </source>
</evidence>
<evidence type="ECO:0000313" key="3">
    <source>
        <dbReference type="Proteomes" id="UP000886595"/>
    </source>
</evidence>
<gene>
    <name evidence="2" type="ORF">Bca52824_027082</name>
</gene>
<reference evidence="2 3" key="1">
    <citation type="submission" date="2020-02" db="EMBL/GenBank/DDBJ databases">
        <authorList>
            <person name="Ma Q."/>
            <person name="Huang Y."/>
            <person name="Song X."/>
            <person name="Pei D."/>
        </authorList>
    </citation>
    <scope>NUCLEOTIDE SEQUENCE [LARGE SCALE GENOMIC DNA]</scope>
    <source>
        <strain evidence="2">Sxm20200214</strain>
        <tissue evidence="2">Leaf</tissue>
    </source>
</reference>
<accession>A0A8X7V9E6</accession>
<dbReference type="AlphaFoldDB" id="A0A8X7V9E6"/>
<dbReference type="EMBL" id="JAAMPC010000006">
    <property type="protein sequence ID" value="KAG2307334.1"/>
    <property type="molecule type" value="Genomic_DNA"/>
</dbReference>
<dbReference type="Proteomes" id="UP000886595">
    <property type="component" value="Unassembled WGS sequence"/>
</dbReference>
<comment type="caution">
    <text evidence="2">The sequence shown here is derived from an EMBL/GenBank/DDBJ whole genome shotgun (WGS) entry which is preliminary data.</text>
</comment>